<sequence length="71" mass="8042">LHTSVYPADTFTFGSSASSVLSKFLVCILVSSCIGPGERWVERVAARSHRVFAHFPFALLFFWYENSLTKR</sequence>
<gene>
    <name evidence="1" type="ORF">TGAM01_v204452</name>
</gene>
<organism evidence="1 2">
    <name type="scientific">Trichoderma gamsii</name>
    <dbReference type="NCBI Taxonomy" id="398673"/>
    <lineage>
        <taxon>Eukaryota</taxon>
        <taxon>Fungi</taxon>
        <taxon>Dikarya</taxon>
        <taxon>Ascomycota</taxon>
        <taxon>Pezizomycotina</taxon>
        <taxon>Sordariomycetes</taxon>
        <taxon>Hypocreomycetidae</taxon>
        <taxon>Hypocreales</taxon>
        <taxon>Hypocreaceae</taxon>
        <taxon>Trichoderma</taxon>
    </lineage>
</organism>
<accession>A0A2P4ZQA4</accession>
<evidence type="ECO:0000313" key="1">
    <source>
        <dbReference type="EMBL" id="PON26442.1"/>
    </source>
</evidence>
<keyword evidence="2" id="KW-1185">Reference proteome</keyword>
<proteinExistence type="predicted"/>
<dbReference type="AlphaFoldDB" id="A0A2P4ZQA4"/>
<dbReference type="EMBL" id="JPDN02000013">
    <property type="protein sequence ID" value="PON26442.1"/>
    <property type="molecule type" value="Genomic_DNA"/>
</dbReference>
<protein>
    <submittedName>
        <fullName evidence="1">Uncharacterized protein</fullName>
    </submittedName>
</protein>
<comment type="caution">
    <text evidence="1">The sequence shown here is derived from an EMBL/GenBank/DDBJ whole genome shotgun (WGS) entry which is preliminary data.</text>
</comment>
<dbReference type="GeneID" id="36347520"/>
<evidence type="ECO:0000313" key="2">
    <source>
        <dbReference type="Proteomes" id="UP000054821"/>
    </source>
</evidence>
<feature type="non-terminal residue" evidence="1">
    <location>
        <position position="1"/>
    </location>
</feature>
<name>A0A2P4ZQA4_9HYPO</name>
<dbReference type="RefSeq" id="XP_024405768.1">
    <property type="nucleotide sequence ID" value="XM_024549428.1"/>
</dbReference>
<dbReference type="Proteomes" id="UP000054821">
    <property type="component" value="Unassembled WGS sequence"/>
</dbReference>
<reference evidence="1 2" key="1">
    <citation type="journal article" date="2016" name="Genome Announc.">
        <title>Draft Whole-Genome Sequence of Trichoderma gamsii T6085, a Promising Biocontrol Agent of Fusarium Head Blight on Wheat.</title>
        <authorList>
            <person name="Baroncelli R."/>
            <person name="Zapparata A."/>
            <person name="Piaggeschi G."/>
            <person name="Sarrocco S."/>
            <person name="Vannacci G."/>
        </authorList>
    </citation>
    <scope>NUCLEOTIDE SEQUENCE [LARGE SCALE GENOMIC DNA]</scope>
    <source>
        <strain evidence="1 2">T6085</strain>
    </source>
</reference>